<dbReference type="InterPro" id="IPR051700">
    <property type="entry name" value="STE20_Ser-Thr_kinase"/>
</dbReference>
<dbReference type="GO" id="GO:0005829">
    <property type="term" value="C:cytosol"/>
    <property type="evidence" value="ECO:0007669"/>
    <property type="project" value="TreeGrafter"/>
</dbReference>
<evidence type="ECO:0000256" key="1">
    <source>
        <dbReference type="ARBA" id="ARBA00008874"/>
    </source>
</evidence>
<feature type="domain" description="CNH" evidence="8">
    <location>
        <begin position="874"/>
        <end position="1161"/>
    </location>
</feature>
<evidence type="ECO:0000259" key="8">
    <source>
        <dbReference type="PROSITE" id="PS50219"/>
    </source>
</evidence>
<feature type="compositionally biased region" description="Basic and acidic residues" evidence="6">
    <location>
        <begin position="528"/>
        <end position="539"/>
    </location>
</feature>
<evidence type="ECO:0000256" key="3">
    <source>
        <dbReference type="ARBA" id="ARBA00022527"/>
    </source>
</evidence>
<proteinExistence type="inferred from homology"/>
<evidence type="ECO:0000256" key="4">
    <source>
        <dbReference type="ARBA" id="ARBA00022679"/>
    </source>
</evidence>
<dbReference type="Ensembl" id="ENSSRHT00000057660.1">
    <property type="protein sequence ID" value="ENSSRHP00000056094.1"/>
    <property type="gene ID" value="ENSSRHG00000024193.1"/>
</dbReference>
<dbReference type="InterPro" id="IPR001180">
    <property type="entry name" value="CNH_dom"/>
</dbReference>
<dbReference type="PANTHER" id="PTHR47096:SF1">
    <property type="entry name" value="MISSHAPEN LIKE KINASE 1"/>
    <property type="match status" value="1"/>
</dbReference>
<feature type="compositionally biased region" description="Low complexity" evidence="6">
    <location>
        <begin position="598"/>
        <end position="619"/>
    </location>
</feature>
<dbReference type="GO" id="GO:0004674">
    <property type="term" value="F:protein serine/threonine kinase activity"/>
    <property type="evidence" value="ECO:0007669"/>
    <property type="project" value="UniProtKB-KW"/>
</dbReference>
<feature type="region of interest" description="Disordered" evidence="6">
    <location>
        <begin position="261"/>
        <end position="300"/>
    </location>
</feature>
<dbReference type="EC" id="2.7.11.1" evidence="2"/>
<dbReference type="InterPro" id="IPR000719">
    <property type="entry name" value="Prot_kinase_dom"/>
</dbReference>
<dbReference type="Pfam" id="PF00780">
    <property type="entry name" value="CNH"/>
    <property type="match status" value="1"/>
</dbReference>
<dbReference type="InterPro" id="IPR008271">
    <property type="entry name" value="Ser/Thr_kinase_AS"/>
</dbReference>
<dbReference type="InterPro" id="IPR011009">
    <property type="entry name" value="Kinase-like_dom_sf"/>
</dbReference>
<feature type="region of interest" description="Disordered" evidence="6">
    <location>
        <begin position="596"/>
        <end position="623"/>
    </location>
</feature>
<dbReference type="PANTHER" id="PTHR47096">
    <property type="entry name" value="MISSHAPEN LIKE KINASE 1"/>
    <property type="match status" value="1"/>
</dbReference>
<evidence type="ECO:0000256" key="5">
    <source>
        <dbReference type="ARBA" id="ARBA00022777"/>
    </source>
</evidence>
<sequence>MLPECYGFSLYVGTFADHKLSEINMLKKYSHHRNIATYYGAFIKKNPPGVDDQLWLVMEFCGAGSVTDLIKNTKGNSLREDWTAYISREILRGLTHLHHHKVIHRDIKGQNVLLTENAEVKLVDFGVSAQLDRTVSRRNTFIGTPYWMAPEVIACDENPDATYDYKSDLWSLGITAIEMAEGAPPLCDMHPMRALFLIPRNPAPRLKSKKWSKKFQSFIESCLVKNHNQRPSTEQLLKHPFIRDLPNERQIRIQLKDHIDRTKKKRGERDETEYEYSGSEEEEEEHDMGEPSSIINIPGESTLRRDFLRLQLASKERSEALRRQQLEQQQNEGHKHQLLAERQKRIEEQKEQRRRLEEQQRHERDLRKQQEREQRHRYEEQLRREDERRQAEREQEYIRRQLEEEQRQLEILQQQLLQEQALLLEYKRKQLEEQRQAERLQRQLHQERAYLVSLHQQQQQQQQQDSRPAEKKQLYHYKDAVNPSDKPAWAKEMAHLVPVRSHSSSLSVSQSLHDQSAKGVSAFQESLVSHRPEMPRQDSDPTSEMPPPAPRMASREEKPERSSPWLMEEDVPPKVRIIHNPDLRRAELSLDVALQRTSSNGSSSSSAPSSQGGSQPGSSERNQPKGENAVYFYMIFFLHFILSFYNVDRADLTALAKELRELRIDEINRPPLKLTDYSSSSEDSESSEDEDGTVGHDGTVPVSDIPRIMPSVKGNNESFTSSHDESFGDSYNDESKDGTLRMRETNERQRLGHGESNGFAGHRTLPDLLRQSHSPSGTPTGLNSQHLDSMDEFGHGVGSKASFTPFVDPRVYQTSPTDDNDESSAAALFANELLRQEQAKLNEARKISVVNVNPTNIRPHSDTPEIRKYKKRFNSEILCAALWGVNLLVGTENGLMLLDRSGQGKVYNLITRRRFQQMDVLEGLNVLVTISGKKNKLRVYYLSWLRNRILHNDPEVEKKQGWITVGDLEGCIHYKVVKYERIKFLVIALKNSVEIYAWAPKPYHKFMAFKSFTELQHRPQLVDLTVEEGQRLKVIYGSSVGFHVIDVDSGNPYDIYIPSHIQSSVTPHAIVVLPKTDGMEMLLCYEDEGVYVNTYGRITKDVVLQWGEMPTSVAYIHSNQIMGWGEKAIEIRSVETGHLDGVFMHKRAQRLKFLCERNDKVFFASVRSGGSSQVFFMTLNRNSLMNW</sequence>
<dbReference type="SMART" id="SM00220">
    <property type="entry name" value="S_TKc"/>
    <property type="match status" value="1"/>
</dbReference>
<feature type="compositionally biased region" description="Polar residues" evidence="6">
    <location>
        <begin position="771"/>
        <end position="787"/>
    </location>
</feature>
<comment type="similarity">
    <text evidence="1">Belongs to the protein kinase superfamily. STE Ser/Thr protein kinase family. STE20 subfamily.</text>
</comment>
<dbReference type="PROSITE" id="PS50011">
    <property type="entry name" value="PROTEIN_KINASE_DOM"/>
    <property type="match status" value="1"/>
</dbReference>
<evidence type="ECO:0000256" key="2">
    <source>
        <dbReference type="ARBA" id="ARBA00012513"/>
    </source>
</evidence>
<feature type="domain" description="Protein kinase" evidence="7">
    <location>
        <begin position="1"/>
        <end position="242"/>
    </location>
</feature>
<dbReference type="Gene3D" id="1.10.510.10">
    <property type="entry name" value="Transferase(Phosphotransferase) domain 1"/>
    <property type="match status" value="1"/>
</dbReference>
<organism evidence="9 10">
    <name type="scientific">Sinocyclocheilus rhinocerous</name>
    <dbReference type="NCBI Taxonomy" id="307959"/>
    <lineage>
        <taxon>Eukaryota</taxon>
        <taxon>Metazoa</taxon>
        <taxon>Chordata</taxon>
        <taxon>Craniata</taxon>
        <taxon>Vertebrata</taxon>
        <taxon>Euteleostomi</taxon>
        <taxon>Actinopterygii</taxon>
        <taxon>Neopterygii</taxon>
        <taxon>Teleostei</taxon>
        <taxon>Ostariophysi</taxon>
        <taxon>Cypriniformes</taxon>
        <taxon>Cyprinidae</taxon>
        <taxon>Cyprininae</taxon>
        <taxon>Sinocyclocheilus</taxon>
    </lineage>
</organism>
<protein>
    <recommendedName>
        <fullName evidence="2">non-specific serine/threonine protein kinase</fullName>
        <ecNumber evidence="2">2.7.11.1</ecNumber>
    </recommendedName>
</protein>
<feature type="compositionally biased region" description="Acidic residues" evidence="6">
    <location>
        <begin position="270"/>
        <end position="287"/>
    </location>
</feature>
<dbReference type="SMART" id="SM00036">
    <property type="entry name" value="CNH"/>
    <property type="match status" value="1"/>
</dbReference>
<feature type="compositionally biased region" description="Acidic residues" evidence="6">
    <location>
        <begin position="682"/>
        <end position="692"/>
    </location>
</feature>
<keyword evidence="5" id="KW-0418">Kinase</keyword>
<reference evidence="9" key="2">
    <citation type="submission" date="2025-09" db="UniProtKB">
        <authorList>
            <consortium name="Ensembl"/>
        </authorList>
    </citation>
    <scope>IDENTIFICATION</scope>
</reference>
<dbReference type="FunFam" id="1.10.510.10:FF:000003">
    <property type="entry name" value="TRAF2 and NCK-interacting protein kinase isoform 4"/>
    <property type="match status" value="1"/>
</dbReference>
<keyword evidence="4" id="KW-0808">Transferase</keyword>
<keyword evidence="3" id="KW-0723">Serine/threonine-protein kinase</keyword>
<dbReference type="PROSITE" id="PS50219">
    <property type="entry name" value="CNH"/>
    <property type="match status" value="1"/>
</dbReference>
<keyword evidence="10" id="KW-1185">Reference proteome</keyword>
<dbReference type="AlphaFoldDB" id="A0A673JVU1"/>
<feature type="region of interest" description="Disordered" evidence="6">
    <location>
        <begin position="507"/>
        <end position="568"/>
    </location>
</feature>
<feature type="compositionally biased region" description="Basic and acidic residues" evidence="6">
    <location>
        <begin position="733"/>
        <end position="753"/>
    </location>
</feature>
<dbReference type="Proteomes" id="UP000472270">
    <property type="component" value="Unassembled WGS sequence"/>
</dbReference>
<evidence type="ECO:0000256" key="6">
    <source>
        <dbReference type="SAM" id="MobiDB-lite"/>
    </source>
</evidence>
<dbReference type="Gene3D" id="3.30.200.20">
    <property type="entry name" value="Phosphorylase Kinase, domain 1"/>
    <property type="match status" value="1"/>
</dbReference>
<gene>
    <name evidence="9" type="primary">LOC107732509</name>
</gene>
<dbReference type="PROSITE" id="PS00108">
    <property type="entry name" value="PROTEIN_KINASE_ST"/>
    <property type="match status" value="1"/>
</dbReference>
<evidence type="ECO:0000259" key="7">
    <source>
        <dbReference type="PROSITE" id="PS50011"/>
    </source>
</evidence>
<feature type="region of interest" description="Disordered" evidence="6">
    <location>
        <begin position="349"/>
        <end position="390"/>
    </location>
</feature>
<accession>A0A673JVU1</accession>
<dbReference type="Pfam" id="PF00069">
    <property type="entry name" value="Pkinase"/>
    <property type="match status" value="1"/>
</dbReference>
<reference evidence="9" key="1">
    <citation type="submission" date="2025-08" db="UniProtKB">
        <authorList>
            <consortium name="Ensembl"/>
        </authorList>
    </citation>
    <scope>IDENTIFICATION</scope>
</reference>
<name>A0A673JVU1_9TELE</name>
<feature type="region of interest" description="Disordered" evidence="6">
    <location>
        <begin position="672"/>
        <end position="789"/>
    </location>
</feature>
<dbReference type="GO" id="GO:0005524">
    <property type="term" value="F:ATP binding"/>
    <property type="evidence" value="ECO:0007669"/>
    <property type="project" value="InterPro"/>
</dbReference>
<evidence type="ECO:0000313" key="9">
    <source>
        <dbReference type="Ensembl" id="ENSSRHP00000056094.1"/>
    </source>
</evidence>
<evidence type="ECO:0000313" key="10">
    <source>
        <dbReference type="Proteomes" id="UP000472270"/>
    </source>
</evidence>
<dbReference type="SUPFAM" id="SSF56112">
    <property type="entry name" value="Protein kinase-like (PK-like)"/>
    <property type="match status" value="1"/>
</dbReference>